<accession>A0A914S715</accession>
<dbReference type="AlphaFoldDB" id="A0A914S715"/>
<keyword evidence="1" id="KW-1185">Reference proteome</keyword>
<protein>
    <submittedName>
        <fullName evidence="2">Uncharacterized protein</fullName>
    </submittedName>
</protein>
<organism evidence="1 2">
    <name type="scientific">Parascaris equorum</name>
    <name type="common">Equine roundworm</name>
    <dbReference type="NCBI Taxonomy" id="6256"/>
    <lineage>
        <taxon>Eukaryota</taxon>
        <taxon>Metazoa</taxon>
        <taxon>Ecdysozoa</taxon>
        <taxon>Nematoda</taxon>
        <taxon>Chromadorea</taxon>
        <taxon>Rhabditida</taxon>
        <taxon>Spirurina</taxon>
        <taxon>Ascaridomorpha</taxon>
        <taxon>Ascaridoidea</taxon>
        <taxon>Ascarididae</taxon>
        <taxon>Parascaris</taxon>
    </lineage>
</organism>
<dbReference type="Proteomes" id="UP000887564">
    <property type="component" value="Unplaced"/>
</dbReference>
<evidence type="ECO:0000313" key="2">
    <source>
        <dbReference type="WBParaSite" id="PEQ_0001452301-mRNA-1"/>
    </source>
</evidence>
<dbReference type="WBParaSite" id="PEQ_0001452301-mRNA-1">
    <property type="protein sequence ID" value="PEQ_0001452301-mRNA-1"/>
    <property type="gene ID" value="PEQ_0001452301"/>
</dbReference>
<sequence>MNQWWGRDSRRTIENPVDGPRVSHTISYNVTIKTAKMSKTVLREGGRICSGSRQSRRFEQFGVVSLLQAVR</sequence>
<evidence type="ECO:0000313" key="1">
    <source>
        <dbReference type="Proteomes" id="UP000887564"/>
    </source>
</evidence>
<proteinExistence type="predicted"/>
<name>A0A914S715_PAREQ</name>
<reference evidence="2" key="1">
    <citation type="submission" date="2022-11" db="UniProtKB">
        <authorList>
            <consortium name="WormBaseParasite"/>
        </authorList>
    </citation>
    <scope>IDENTIFICATION</scope>
</reference>